<dbReference type="NCBIfam" id="TIGR02601">
    <property type="entry name" value="autotrns_rpt"/>
    <property type="match status" value="1"/>
</dbReference>
<name>A0A5C5ZDV7_9BACT</name>
<proteinExistence type="predicted"/>
<organism evidence="3 4">
    <name type="scientific">Novipirellula herctigrandis</name>
    <dbReference type="NCBI Taxonomy" id="2527986"/>
    <lineage>
        <taxon>Bacteria</taxon>
        <taxon>Pseudomonadati</taxon>
        <taxon>Planctomycetota</taxon>
        <taxon>Planctomycetia</taxon>
        <taxon>Pirellulales</taxon>
        <taxon>Pirellulaceae</taxon>
        <taxon>Novipirellula</taxon>
    </lineage>
</organism>
<evidence type="ECO:0000256" key="2">
    <source>
        <dbReference type="SAM" id="SignalP"/>
    </source>
</evidence>
<dbReference type="NCBIfam" id="TIGR02595">
    <property type="entry name" value="PEP_CTERM"/>
    <property type="match status" value="1"/>
</dbReference>
<evidence type="ECO:0000313" key="3">
    <source>
        <dbReference type="EMBL" id="TWT85021.1"/>
    </source>
</evidence>
<keyword evidence="4" id="KW-1185">Reference proteome</keyword>
<protein>
    <submittedName>
        <fullName evidence="3">Autotransporter-associated beta strand repeat protein</fullName>
    </submittedName>
</protein>
<feature type="chain" id="PRO_5022818688" evidence="2">
    <location>
        <begin position="32"/>
        <end position="964"/>
    </location>
</feature>
<gene>
    <name evidence="3" type="ORF">CA13_65030</name>
</gene>
<dbReference type="InterPro" id="IPR011050">
    <property type="entry name" value="Pectin_lyase_fold/virulence"/>
</dbReference>
<evidence type="ECO:0000313" key="4">
    <source>
        <dbReference type="Proteomes" id="UP000315010"/>
    </source>
</evidence>
<dbReference type="SUPFAM" id="SSF51126">
    <property type="entry name" value="Pectin lyase-like"/>
    <property type="match status" value="1"/>
</dbReference>
<evidence type="ECO:0000256" key="1">
    <source>
        <dbReference type="ARBA" id="ARBA00022729"/>
    </source>
</evidence>
<comment type="caution">
    <text evidence="3">The sequence shown here is derived from an EMBL/GenBank/DDBJ whole genome shotgun (WGS) entry which is preliminary data.</text>
</comment>
<dbReference type="Pfam" id="PF12951">
    <property type="entry name" value="PATR"/>
    <property type="match status" value="2"/>
</dbReference>
<dbReference type="AlphaFoldDB" id="A0A5C5ZDV7"/>
<feature type="signal peptide" evidence="2">
    <location>
        <begin position="1"/>
        <end position="31"/>
    </location>
</feature>
<keyword evidence="1 2" id="KW-0732">Signal</keyword>
<dbReference type="InterPro" id="IPR013425">
    <property type="entry name" value="Autotrns_rpt"/>
</dbReference>
<dbReference type="RefSeq" id="WP_419195025.1">
    <property type="nucleotide sequence ID" value="NZ_SJPJ01000001.1"/>
</dbReference>
<sequence length="964" mass="99498" precursor="true">MNLERNSARPIFGVLLLAVVLCQTASGQYTANSLAELRSFASAHNNATITLAAGDYWIDGDHIANPTSSEPTFLELTGTGNTYNLTGANIKLDTRKLDGFGRALGHDSGIEVVKISGSNNTVNGLSLTGYDVDVSTPAQRHADWAAVYVQMTGTSNTVNGAHVLTRGSSPYGLGDVFGKGARVSPQGWDPGPALDENGDPVGDGVGLPWHGHNKTSAFQVIDTVDAVINDMHLDVKTYGHGFFVQGTATNTTLTNSTVTGELFSSNDVIATDLYQEYGFTSHGNELPADMMISGAEDGVRMYNGPSGLTVDNVVVTNMRTGFSTALGKGDINLNNVEAYGTENAFNFKSSTTITNAKGDITHGPLLHTPYDSASNTSIDIELVGGVPEGVDWAVAYVAGNNLDITINRDLAAGALPADSLVRFGQVFFDNWRDSKHPTGPEDHGDNNFDYINSEFHNNTNQMLVLGNEVTGNTGSSQAGVISNGKDNQYDGVTMVFDGTRLTAQHVNGLGNGGTDADGTLDSNGSIVFDGSTLEIQAGIRITNEKLVITGDGVDGKGALYSEGSTTSGDTRFGSSNNSDESTVFLDGDASIGVGGAGKGMLVGRIQGTGDLTKRGAGELVMSKSSNYDGDLIVAEGHVTARSNVVRQGLSVAADASISAIGNNAFNTTGDVDLDGTLDLNSRGGNFISVLSGTIGRLNGSGRITSSNTGNASSGGTLNFAGNGADGLFSGAIDGAVSLVKSGANTQTLAGTMTHTGTTIVTAGHLFVNGTHTGGDDYTITADGFLGGNGAIDSAVLVETGGHLAPGASAGSLFVSDLMLSSGSFFDVEVGGTTAGSEYDQLTTDTAMLDGILSISLLEADESAYLPLLSDSFTVLLSNNALSGVFENVVSGERLATVAGEGTFVVTYGGGTNSVVLSNFLVSAVPEPSSAAMLGMLGISVLIVRRRKRSHAIGRVFPRTESQQH</sequence>
<dbReference type="EMBL" id="SJPJ01000001">
    <property type="protein sequence ID" value="TWT85021.1"/>
    <property type="molecule type" value="Genomic_DNA"/>
</dbReference>
<accession>A0A5C5ZDV7</accession>
<dbReference type="Proteomes" id="UP000315010">
    <property type="component" value="Unassembled WGS sequence"/>
</dbReference>
<dbReference type="InterPro" id="IPR013424">
    <property type="entry name" value="Ice-binding_C"/>
</dbReference>
<reference evidence="3 4" key="1">
    <citation type="submission" date="2019-02" db="EMBL/GenBank/DDBJ databases">
        <title>Deep-cultivation of Planctomycetes and their phenomic and genomic characterization uncovers novel biology.</title>
        <authorList>
            <person name="Wiegand S."/>
            <person name="Jogler M."/>
            <person name="Boedeker C."/>
            <person name="Pinto D."/>
            <person name="Vollmers J."/>
            <person name="Rivas-Marin E."/>
            <person name="Kohn T."/>
            <person name="Peeters S.H."/>
            <person name="Heuer A."/>
            <person name="Rast P."/>
            <person name="Oberbeckmann S."/>
            <person name="Bunk B."/>
            <person name="Jeske O."/>
            <person name="Meyerdierks A."/>
            <person name="Storesund J.E."/>
            <person name="Kallscheuer N."/>
            <person name="Luecker S."/>
            <person name="Lage O.M."/>
            <person name="Pohl T."/>
            <person name="Merkel B.J."/>
            <person name="Hornburger P."/>
            <person name="Mueller R.-W."/>
            <person name="Bruemmer F."/>
            <person name="Labrenz M."/>
            <person name="Spormann A.M."/>
            <person name="Op Den Camp H."/>
            <person name="Overmann J."/>
            <person name="Amann R."/>
            <person name="Jetten M.S.M."/>
            <person name="Mascher T."/>
            <person name="Medema M.H."/>
            <person name="Devos D.P."/>
            <person name="Kaster A.-K."/>
            <person name="Ovreas L."/>
            <person name="Rohde M."/>
            <person name="Galperin M.Y."/>
            <person name="Jogler C."/>
        </authorList>
    </citation>
    <scope>NUCLEOTIDE SEQUENCE [LARGE SCALE GENOMIC DNA]</scope>
    <source>
        <strain evidence="3 4">CA13</strain>
    </source>
</reference>